<dbReference type="PANTHER" id="PTHR34039">
    <property type="entry name" value="UPF0102 PROTEIN YRAN"/>
    <property type="match status" value="1"/>
</dbReference>
<dbReference type="SUPFAM" id="SSF52980">
    <property type="entry name" value="Restriction endonuclease-like"/>
    <property type="match status" value="1"/>
</dbReference>
<accession>A0A4V3ENA8</accession>
<dbReference type="RefSeq" id="WP_133753616.1">
    <property type="nucleotide sequence ID" value="NZ_SOAW01000001.1"/>
</dbReference>
<dbReference type="EMBL" id="SOAW01000001">
    <property type="protein sequence ID" value="TDT33048.1"/>
    <property type="molecule type" value="Genomic_DNA"/>
</dbReference>
<dbReference type="Gene3D" id="3.40.1350.10">
    <property type="match status" value="1"/>
</dbReference>
<dbReference type="PANTHER" id="PTHR34039:SF1">
    <property type="entry name" value="UPF0102 PROTEIN YRAN"/>
    <property type="match status" value="1"/>
</dbReference>
<dbReference type="AlphaFoldDB" id="A0A4V3ENA8"/>
<dbReference type="HAMAP" id="MF_00048">
    <property type="entry name" value="UPF0102"/>
    <property type="match status" value="1"/>
</dbReference>
<dbReference type="NCBIfam" id="NF009150">
    <property type="entry name" value="PRK12497.1-3"/>
    <property type="match status" value="1"/>
</dbReference>
<proteinExistence type="inferred from homology"/>
<comment type="caution">
    <text evidence="3">The sequence shown here is derived from an EMBL/GenBank/DDBJ whole genome shotgun (WGS) entry which is preliminary data.</text>
</comment>
<comment type="similarity">
    <text evidence="1 2">Belongs to the UPF0102 family.</text>
</comment>
<dbReference type="InterPro" id="IPR003509">
    <property type="entry name" value="UPF0102_YraN-like"/>
</dbReference>
<dbReference type="GO" id="GO:0004519">
    <property type="term" value="F:endonuclease activity"/>
    <property type="evidence" value="ECO:0007669"/>
    <property type="project" value="UniProtKB-KW"/>
</dbReference>
<dbReference type="OrthoDB" id="9794876at2"/>
<dbReference type="Proteomes" id="UP000295371">
    <property type="component" value="Unassembled WGS sequence"/>
</dbReference>
<evidence type="ECO:0000256" key="1">
    <source>
        <dbReference type="ARBA" id="ARBA00006738"/>
    </source>
</evidence>
<keyword evidence="4" id="KW-1185">Reference proteome</keyword>
<keyword evidence="3" id="KW-0378">Hydrolase</keyword>
<gene>
    <name evidence="3" type="ORF">CLV29_0643</name>
</gene>
<evidence type="ECO:0000313" key="3">
    <source>
        <dbReference type="EMBL" id="TDT33048.1"/>
    </source>
</evidence>
<evidence type="ECO:0000313" key="4">
    <source>
        <dbReference type="Proteomes" id="UP000295371"/>
    </source>
</evidence>
<evidence type="ECO:0000256" key="2">
    <source>
        <dbReference type="HAMAP-Rule" id="MF_00048"/>
    </source>
</evidence>
<sequence length="115" mass="12764">MNRAELGQFGEDVAVRFLQAHGWTVVERNWRCRSGEIDIIARDGGLFVFCEVKARSGAGFGDPLEAVTRAKLQRLRELVGHWLGAYPGPRQVRIDAIAVIAGDDQLLLRHVRGIA</sequence>
<organism evidence="3 4">
    <name type="scientific">Naumannella halotolerans</name>
    <dbReference type="NCBI Taxonomy" id="993414"/>
    <lineage>
        <taxon>Bacteria</taxon>
        <taxon>Bacillati</taxon>
        <taxon>Actinomycetota</taxon>
        <taxon>Actinomycetes</taxon>
        <taxon>Propionibacteriales</taxon>
        <taxon>Propionibacteriaceae</taxon>
        <taxon>Naumannella</taxon>
    </lineage>
</organism>
<dbReference type="InterPro" id="IPR011335">
    <property type="entry name" value="Restrct_endonuc-II-like"/>
</dbReference>
<dbReference type="GO" id="GO:0003676">
    <property type="term" value="F:nucleic acid binding"/>
    <property type="evidence" value="ECO:0007669"/>
    <property type="project" value="InterPro"/>
</dbReference>
<name>A0A4V3ENA8_9ACTN</name>
<keyword evidence="3" id="KW-0540">Nuclease</keyword>
<dbReference type="Pfam" id="PF02021">
    <property type="entry name" value="UPF0102"/>
    <property type="match status" value="1"/>
</dbReference>
<keyword evidence="3" id="KW-0255">Endonuclease</keyword>
<protein>
    <recommendedName>
        <fullName evidence="2">UPF0102 protein CLV29_0643</fullName>
    </recommendedName>
</protein>
<reference evidence="3 4" key="1">
    <citation type="submission" date="2019-03" db="EMBL/GenBank/DDBJ databases">
        <title>Genomic Encyclopedia of Archaeal and Bacterial Type Strains, Phase II (KMG-II): from individual species to whole genera.</title>
        <authorList>
            <person name="Goeker M."/>
        </authorList>
    </citation>
    <scope>NUCLEOTIDE SEQUENCE [LARGE SCALE GENOMIC DNA]</scope>
    <source>
        <strain evidence="3 4">DSM 24323</strain>
    </source>
</reference>
<dbReference type="CDD" id="cd20736">
    <property type="entry name" value="PoNe_Nuclease"/>
    <property type="match status" value="1"/>
</dbReference>
<dbReference type="InterPro" id="IPR011856">
    <property type="entry name" value="tRNA_endonuc-like_dom_sf"/>
</dbReference>
<dbReference type="NCBIfam" id="NF009154">
    <property type="entry name" value="PRK12497.3-3"/>
    <property type="match status" value="1"/>
</dbReference>